<accession>A0ABQ9YST2</accession>
<name>A0ABQ9YST2_9CRUS</name>
<keyword evidence="2" id="KW-1185">Reference proteome</keyword>
<gene>
    <name evidence="1" type="ORF">OUZ56_005437</name>
</gene>
<evidence type="ECO:0000313" key="1">
    <source>
        <dbReference type="EMBL" id="KAK4003681.1"/>
    </source>
</evidence>
<dbReference type="EMBL" id="JAOYFB010000001">
    <property type="protein sequence ID" value="KAK4003681.1"/>
    <property type="molecule type" value="Genomic_DNA"/>
</dbReference>
<comment type="caution">
    <text evidence="1">The sequence shown here is derived from an EMBL/GenBank/DDBJ whole genome shotgun (WGS) entry which is preliminary data.</text>
</comment>
<evidence type="ECO:0008006" key="3">
    <source>
        <dbReference type="Google" id="ProtNLM"/>
    </source>
</evidence>
<organism evidence="1 2">
    <name type="scientific">Daphnia magna</name>
    <dbReference type="NCBI Taxonomy" id="35525"/>
    <lineage>
        <taxon>Eukaryota</taxon>
        <taxon>Metazoa</taxon>
        <taxon>Ecdysozoa</taxon>
        <taxon>Arthropoda</taxon>
        <taxon>Crustacea</taxon>
        <taxon>Branchiopoda</taxon>
        <taxon>Diplostraca</taxon>
        <taxon>Cladocera</taxon>
        <taxon>Anomopoda</taxon>
        <taxon>Daphniidae</taxon>
        <taxon>Daphnia</taxon>
    </lineage>
</organism>
<sequence length="110" mass="12508">MKTTEMHLSPSYQRQALLPATMTRLRDNTGVTQIGFRVEIFSPCLTRRLWRFYENNTAEKLFTLEKTTLFQNSQMFYNTPAGCVVAKGVVEVKAGALKLSGMDECYDVSD</sequence>
<evidence type="ECO:0000313" key="2">
    <source>
        <dbReference type="Proteomes" id="UP001234178"/>
    </source>
</evidence>
<dbReference type="Proteomes" id="UP001234178">
    <property type="component" value="Unassembled WGS sequence"/>
</dbReference>
<proteinExistence type="predicted"/>
<protein>
    <recommendedName>
        <fullName evidence="3">GMP synthase</fullName>
    </recommendedName>
</protein>
<reference evidence="1 2" key="1">
    <citation type="journal article" date="2023" name="Nucleic Acids Res.">
        <title>The hologenome of Daphnia magna reveals possible DNA methylation and microbiome-mediated evolution of the host genome.</title>
        <authorList>
            <person name="Chaturvedi A."/>
            <person name="Li X."/>
            <person name="Dhandapani V."/>
            <person name="Marshall H."/>
            <person name="Kissane S."/>
            <person name="Cuenca-Cambronero M."/>
            <person name="Asole G."/>
            <person name="Calvet F."/>
            <person name="Ruiz-Romero M."/>
            <person name="Marangio P."/>
            <person name="Guigo R."/>
            <person name="Rago D."/>
            <person name="Mirbahai L."/>
            <person name="Eastwood N."/>
            <person name="Colbourne J.K."/>
            <person name="Zhou J."/>
            <person name="Mallon E."/>
            <person name="Orsini L."/>
        </authorList>
    </citation>
    <scope>NUCLEOTIDE SEQUENCE [LARGE SCALE GENOMIC DNA]</scope>
    <source>
        <strain evidence="1">LRV0_1</strain>
    </source>
</reference>